<protein>
    <recommendedName>
        <fullName evidence="1">CoA-binding domain-containing protein</fullName>
    </recommendedName>
</protein>
<dbReference type="SUPFAM" id="SSF51735">
    <property type="entry name" value="NAD(P)-binding Rossmann-fold domains"/>
    <property type="match status" value="1"/>
</dbReference>
<dbReference type="EMBL" id="HBGO01025613">
    <property type="protein sequence ID" value="CAD9348814.1"/>
    <property type="molecule type" value="Transcribed_RNA"/>
</dbReference>
<dbReference type="InterPro" id="IPR036291">
    <property type="entry name" value="NAD(P)-bd_dom_sf"/>
</dbReference>
<name>A0A7S1ZUK0_TRICV</name>
<dbReference type="Gene3D" id="3.40.50.720">
    <property type="entry name" value="NAD(P)-binding Rossmann-like Domain"/>
    <property type="match status" value="1"/>
</dbReference>
<dbReference type="PANTHER" id="PTHR33303:SF2">
    <property type="entry name" value="COA-BINDING DOMAIN-CONTAINING PROTEIN"/>
    <property type="match status" value="1"/>
</dbReference>
<gene>
    <name evidence="2" type="ORF">OSIN01602_LOCUS14693</name>
</gene>
<dbReference type="InterPro" id="IPR003781">
    <property type="entry name" value="CoA-bd"/>
</dbReference>
<feature type="domain" description="CoA-binding" evidence="1">
    <location>
        <begin position="26"/>
        <end position="123"/>
    </location>
</feature>
<dbReference type="Pfam" id="PF13380">
    <property type="entry name" value="CoA_binding_2"/>
    <property type="match status" value="1"/>
</dbReference>
<dbReference type="PANTHER" id="PTHR33303">
    <property type="entry name" value="CYTOPLASMIC PROTEIN-RELATED"/>
    <property type="match status" value="1"/>
</dbReference>
<proteinExistence type="predicted"/>
<organism evidence="2">
    <name type="scientific">Trieres chinensis</name>
    <name type="common">Marine centric diatom</name>
    <name type="synonym">Odontella sinensis</name>
    <dbReference type="NCBI Taxonomy" id="1514140"/>
    <lineage>
        <taxon>Eukaryota</taxon>
        <taxon>Sar</taxon>
        <taxon>Stramenopiles</taxon>
        <taxon>Ochrophyta</taxon>
        <taxon>Bacillariophyta</taxon>
        <taxon>Mediophyceae</taxon>
        <taxon>Biddulphiophycidae</taxon>
        <taxon>Eupodiscales</taxon>
        <taxon>Parodontellaceae</taxon>
        <taxon>Trieres</taxon>
    </lineage>
</organism>
<evidence type="ECO:0000313" key="2">
    <source>
        <dbReference type="EMBL" id="CAD9348814.1"/>
    </source>
</evidence>
<evidence type="ECO:0000259" key="1">
    <source>
        <dbReference type="SMART" id="SM00881"/>
    </source>
</evidence>
<reference evidence="2" key="1">
    <citation type="submission" date="2021-01" db="EMBL/GenBank/DDBJ databases">
        <authorList>
            <person name="Corre E."/>
            <person name="Pelletier E."/>
            <person name="Niang G."/>
            <person name="Scheremetjew M."/>
            <person name="Finn R."/>
            <person name="Kale V."/>
            <person name="Holt S."/>
            <person name="Cochrane G."/>
            <person name="Meng A."/>
            <person name="Brown T."/>
            <person name="Cohen L."/>
        </authorList>
    </citation>
    <scope>NUCLEOTIDE SEQUENCE</scope>
    <source>
        <strain evidence="2">Grunow 1884</strain>
    </source>
</reference>
<sequence length="160" mass="17305">MRWRFATAAFSAMSSFRNSDDTLRKILTQTKTIALVGASKKTIRPSNEVMRALQQYGYRVIPVNPGLANLGESLYGEKVVASLADVPVPIDMVDVFRRSEEAGVVVDEAISIGAKSVWLQIGVIDEAAAKRAQEAGLDVVMNVCPKIELPRLGIDGPDSS</sequence>
<accession>A0A7S1ZUK0</accession>
<dbReference type="SMART" id="SM00881">
    <property type="entry name" value="CoA_binding"/>
    <property type="match status" value="1"/>
</dbReference>
<dbReference type="AlphaFoldDB" id="A0A7S1ZUK0"/>